<dbReference type="PANTHER" id="PTHR40940">
    <property type="entry name" value="PROTEIN BATD-RELATED"/>
    <property type="match status" value="1"/>
</dbReference>
<dbReference type="Pfam" id="PF13584">
    <property type="entry name" value="BatD"/>
    <property type="match status" value="2"/>
</dbReference>
<sequence>MMRFLGWMLLVLCTIAGPQVWAQQPVRPPATTSAVRVELELGRATFPVTEYFTISFRLSGAPLERYSAFPDLEGFKKSGKSSTTTTRIVEGRTTTELTITQRYAAYAEGEYTIKPFSMTVNGQVARSAGAKLTVGQAPTATAPPPAGSAPQGIGLMDLLFGKPKPQEYVEPKDNAFLALVPDKTSVYVGEGVHVGLYFYLTPSDQGLLDFYNFPGQLPGILRQLRQRTAWEESFNEQEIVPEPVTMGGKPFLRYRLYEAEYYPLNSEPLVFGEVALQMVKYRLAKKPAEGLDNRMEGYKTYRAAARTIAVKPLPPHPLRDQVAVGSYQLREAIDRTAFRTGQAFTYTFGAEGEGNLAALNAPVVQPRTGLEVYGPDVQQELTRQAGRVGGRKVFRYRLVARQPGVLPLDSLLQLVYFDPETGRYDTLRPELRPTVRGAVRTELPFRARTDDPYYQAVLFEASNRLQPLDAYRDVRRYATYILAGLLAIAGWGWWQAKR</sequence>
<feature type="signal peptide" evidence="2">
    <location>
        <begin position="1"/>
        <end position="22"/>
    </location>
</feature>
<reference evidence="3 4" key="1">
    <citation type="journal article" date="2011" name="Int. J. Syst. Evol. Microbiol.">
        <title>Hymenobacter yonginensis sp. nov., isolated from a mesotrophic artificial lake.</title>
        <authorList>
            <person name="Joung Y."/>
            <person name="Cho S.H."/>
            <person name="Kim H."/>
            <person name="Kim S.B."/>
            <person name="Joh K."/>
        </authorList>
    </citation>
    <scope>NUCLEOTIDE SEQUENCE [LARGE SCALE GENOMIC DNA]</scope>
    <source>
        <strain evidence="3 4">KCTC 22745</strain>
    </source>
</reference>
<accession>A0ABY7PJB5</accession>
<keyword evidence="1" id="KW-0812">Transmembrane</keyword>
<keyword evidence="2" id="KW-0732">Signal</keyword>
<dbReference type="InterPro" id="IPR025738">
    <property type="entry name" value="BatD"/>
</dbReference>
<keyword evidence="1" id="KW-1133">Transmembrane helix</keyword>
<keyword evidence="1" id="KW-0472">Membrane</keyword>
<dbReference type="PANTHER" id="PTHR40940:SF2">
    <property type="entry name" value="BATD"/>
    <property type="match status" value="1"/>
</dbReference>
<dbReference type="Proteomes" id="UP001211872">
    <property type="component" value="Chromosome"/>
</dbReference>
<feature type="chain" id="PRO_5046015685" evidence="2">
    <location>
        <begin position="23"/>
        <end position="498"/>
    </location>
</feature>
<evidence type="ECO:0000256" key="1">
    <source>
        <dbReference type="SAM" id="Phobius"/>
    </source>
</evidence>
<dbReference type="RefSeq" id="WP_270125779.1">
    <property type="nucleotide sequence ID" value="NZ_CP115396.1"/>
</dbReference>
<organism evidence="3 4">
    <name type="scientific">Hymenobacter yonginensis</name>
    <dbReference type="NCBI Taxonomy" id="748197"/>
    <lineage>
        <taxon>Bacteria</taxon>
        <taxon>Pseudomonadati</taxon>
        <taxon>Bacteroidota</taxon>
        <taxon>Cytophagia</taxon>
        <taxon>Cytophagales</taxon>
        <taxon>Hymenobacteraceae</taxon>
        <taxon>Hymenobacter</taxon>
    </lineage>
</organism>
<name>A0ABY7PJB5_9BACT</name>
<evidence type="ECO:0000313" key="3">
    <source>
        <dbReference type="EMBL" id="WBO83383.1"/>
    </source>
</evidence>
<gene>
    <name evidence="3" type="ORF">O9Z63_13440</name>
</gene>
<dbReference type="EMBL" id="CP115396">
    <property type="protein sequence ID" value="WBO83383.1"/>
    <property type="molecule type" value="Genomic_DNA"/>
</dbReference>
<feature type="transmembrane region" description="Helical" evidence="1">
    <location>
        <begin position="477"/>
        <end position="494"/>
    </location>
</feature>
<protein>
    <submittedName>
        <fullName evidence="3">BatD family protein</fullName>
    </submittedName>
</protein>
<evidence type="ECO:0000313" key="4">
    <source>
        <dbReference type="Proteomes" id="UP001211872"/>
    </source>
</evidence>
<evidence type="ECO:0000256" key="2">
    <source>
        <dbReference type="SAM" id="SignalP"/>
    </source>
</evidence>
<proteinExistence type="predicted"/>
<keyword evidence="4" id="KW-1185">Reference proteome</keyword>